<evidence type="ECO:0000256" key="1">
    <source>
        <dbReference type="SAM" id="MobiDB-lite"/>
    </source>
</evidence>
<name>A0A9K3Q7I7_9STRA</name>
<evidence type="ECO:0000256" key="2">
    <source>
        <dbReference type="SAM" id="SignalP"/>
    </source>
</evidence>
<keyword evidence="2" id="KW-0732">Signal</keyword>
<reference evidence="3" key="2">
    <citation type="submission" date="2021-04" db="EMBL/GenBank/DDBJ databases">
        <authorList>
            <person name="Podell S."/>
        </authorList>
    </citation>
    <scope>NUCLEOTIDE SEQUENCE</scope>
    <source>
        <strain evidence="3">Hildebrandi</strain>
    </source>
</reference>
<protein>
    <submittedName>
        <fullName evidence="3">L27 protein interaction domain containing protein</fullName>
    </submittedName>
</protein>
<organism evidence="3 4">
    <name type="scientific">Nitzschia inconspicua</name>
    <dbReference type="NCBI Taxonomy" id="303405"/>
    <lineage>
        <taxon>Eukaryota</taxon>
        <taxon>Sar</taxon>
        <taxon>Stramenopiles</taxon>
        <taxon>Ochrophyta</taxon>
        <taxon>Bacillariophyta</taxon>
        <taxon>Bacillariophyceae</taxon>
        <taxon>Bacillariophycidae</taxon>
        <taxon>Bacillariales</taxon>
        <taxon>Bacillariaceae</taxon>
        <taxon>Nitzschia</taxon>
    </lineage>
</organism>
<feature type="chain" id="PRO_5039903376" evidence="2">
    <location>
        <begin position="29"/>
        <end position="760"/>
    </location>
</feature>
<evidence type="ECO:0000313" key="4">
    <source>
        <dbReference type="Proteomes" id="UP000693970"/>
    </source>
</evidence>
<feature type="region of interest" description="Disordered" evidence="1">
    <location>
        <begin position="707"/>
        <end position="760"/>
    </location>
</feature>
<evidence type="ECO:0000313" key="3">
    <source>
        <dbReference type="EMBL" id="KAG7374427.1"/>
    </source>
</evidence>
<feature type="signal peptide" evidence="2">
    <location>
        <begin position="1"/>
        <end position="28"/>
    </location>
</feature>
<comment type="caution">
    <text evidence="3">The sequence shown here is derived from an EMBL/GenBank/DDBJ whole genome shotgun (WGS) entry which is preliminary data.</text>
</comment>
<dbReference type="OrthoDB" id="47152at2759"/>
<dbReference type="Proteomes" id="UP000693970">
    <property type="component" value="Unassembled WGS sequence"/>
</dbReference>
<dbReference type="EMBL" id="JAGRRH010000001">
    <property type="protein sequence ID" value="KAG7374427.1"/>
    <property type="molecule type" value="Genomic_DNA"/>
</dbReference>
<feature type="compositionally biased region" description="Acidic residues" evidence="1">
    <location>
        <begin position="721"/>
        <end position="736"/>
    </location>
</feature>
<feature type="region of interest" description="Disordered" evidence="1">
    <location>
        <begin position="418"/>
        <end position="454"/>
    </location>
</feature>
<feature type="region of interest" description="Disordered" evidence="1">
    <location>
        <begin position="177"/>
        <end position="213"/>
    </location>
</feature>
<proteinExistence type="predicted"/>
<feature type="compositionally biased region" description="Low complexity" evidence="1">
    <location>
        <begin position="434"/>
        <end position="443"/>
    </location>
</feature>
<reference evidence="3" key="1">
    <citation type="journal article" date="2021" name="Sci. Rep.">
        <title>Diploid genomic architecture of Nitzschia inconspicua, an elite biomass production diatom.</title>
        <authorList>
            <person name="Oliver A."/>
            <person name="Podell S."/>
            <person name="Pinowska A."/>
            <person name="Traller J.C."/>
            <person name="Smith S.R."/>
            <person name="McClure R."/>
            <person name="Beliaev A."/>
            <person name="Bohutskyi P."/>
            <person name="Hill E.A."/>
            <person name="Rabines A."/>
            <person name="Zheng H."/>
            <person name="Allen L.Z."/>
            <person name="Kuo A."/>
            <person name="Grigoriev I.V."/>
            <person name="Allen A.E."/>
            <person name="Hazlebeck D."/>
            <person name="Allen E.E."/>
        </authorList>
    </citation>
    <scope>NUCLEOTIDE SEQUENCE</scope>
    <source>
        <strain evidence="3">Hildebrandi</strain>
    </source>
</reference>
<accession>A0A9K3Q7I7</accession>
<dbReference type="AlphaFoldDB" id="A0A9K3Q7I7"/>
<gene>
    <name evidence="3" type="ORF">IV203_013522</name>
</gene>
<keyword evidence="4" id="KW-1185">Reference proteome</keyword>
<sequence length="760" mass="86397">MMISFSLSFLTISTVTFLVLLLQTSTTAYSPEVSHRNIAGLWKLTQTTTSNSFQQPLRYPIKEFTVYPKDKNRRTSTTNTLSEIKKQSILLMLKESGQFEQYTEENDENSSSSIPDKLQYHKADILDRYSAFGRLRGSWELVDGKLILAPDRPTNDGDKKSQDAVLEGEVVAFSEQGLADNPALSKNNDNDDGSSSTISTNNENRNNPVLDTHLSVPKGRINVGRFMYPKHHPYFFDTPMYNPLIKGKFELKQVLGSLNTQQSQNKEEVVPELFRERDFYGKKFWLTSHPLQPHQPKGKKRWSIKYNKYVDKNRRTSTTNTLSEIKKQSILLMLKESGQFEQYTEENDENSSSSIPDKLQYHKADILDRYSAFGRLRGSWELVDGKLILAPDRPTNDGDKKSQDAVLEGEVVAFSEQGLADNPALSKNNDNDDGSSSTISTNNENRNNPVLDTHLSVPKGRINVGRFMYPKHHPYFFDTPMYNPLIKGKFELKQVLGSLNTQQSQNKEEVVPELFRERDFYGKKFWLTSHPLQPHQPKGKKRWSIKYNKYVEDPPPKRKKAEESADKPIPTVNVIEVEFFQNNTFATIGGMGASTILRGKFYVIGDKKDQLWMQIWRFGFGRSVSGSVYSEGTYLSKDDEKTYWGRIEYVQDGEGELGDTEGKDGDTAMRANKATTEPGESHPSDDNRRLLVKGSVIFGGNGLEPQPIGRFILTERTTAQTDEEDGDEEEDDDEEDTLKMDADATDSDDQPFFNGDDAFQ</sequence>
<feature type="compositionally biased region" description="Low complexity" evidence="1">
    <location>
        <begin position="193"/>
        <end position="202"/>
    </location>
</feature>